<dbReference type="SMART" id="SM00060">
    <property type="entry name" value="FN3"/>
    <property type="match status" value="1"/>
</dbReference>
<dbReference type="InterPro" id="IPR036116">
    <property type="entry name" value="FN3_sf"/>
</dbReference>
<dbReference type="GO" id="GO:0000132">
    <property type="term" value="P:establishment of mitotic spindle orientation"/>
    <property type="evidence" value="ECO:0007669"/>
    <property type="project" value="TreeGrafter"/>
</dbReference>
<feature type="compositionally biased region" description="Pro residues" evidence="1">
    <location>
        <begin position="372"/>
        <end position="382"/>
    </location>
</feature>
<reference evidence="4" key="1">
    <citation type="submission" date="2022-01" db="EMBL/GenBank/DDBJ databases">
        <authorList>
            <person name="Braso-Vives M."/>
        </authorList>
    </citation>
    <scope>NUCLEOTIDE SEQUENCE</scope>
</reference>
<evidence type="ECO:0000313" key="4">
    <source>
        <dbReference type="EMBL" id="CAH1273805.1"/>
    </source>
</evidence>
<proteinExistence type="predicted"/>
<sequence length="1369" mass="153101">MSRYQLVFVELPPILEVSREDDTLDSEGQEEFSSSSGCEYSFADFKDILSPVKIADSPPVTLVHPSSTARNGSRQRTVEEACAPAPHSESSSTAGQVAAKNKRSNKRSRSRMDSMEKDKDVEPEELSPDTLRGKHKQDRRPSKPSNTTEVTIEIKPDKPKAERKLSRSRTLPSTPQKRRSSSADDLLRLQANAGEDNLLRLGKGSMGKSAQDCSRLAAEEPPSGPTTLCIPQIHVESTETTERRRRLLPQPPVDGSTIPTRDAAWRLEDDDNVNYLCAIDDIRIQTADTVIQELGGDFQDSRGTKGGQLSRLARKFAGHPKEERKAALKYRSISVDNGEDFYYPLAMSGRSRSIESLHSPSSEEMKRRNIPPATPPSIPPPTSSRVNKKLSNKHRGFSIDSAMGPNLDKGKRSRKTSYGPMPSPVLFDSVELQDLDAVRSLLNSPHCPDINSINEEGFTPLDVAMMTNNVPMSKMLITAGAVDNPRFTCPEARGLHLATLVSEAERKVDNIMQQVVNMGPPTSAQQQKEQEQQLKSWEWRFRLLKRMKAGFEHARPPGAPTAVRLGVSSSTSLVVNFQEPDTINGAMATRYKVEWSCFENFVPLAGEFILTDLKSLSYKILGLSKGNSYYVRVSACNVKGWGPNKATIPPAAVPSNWRELEIAESQDRHRLKKLEDLKTQIKNAKMLEADTISTHSSPKGSPPHMRRSMKKGLKNFFQSVKFHRNLKSRGVYLATILYHGDHILVTGEDNIPVVEVDDTFPSMLNLDLHWFMKVSCTWSDLRQLRQDLDRCASASSASFRSRLLQAAIQLQNSLECRTWAMCTTLPSRTSHGSIVIPTVRQVKDPKYVQSSSLKWVPISRLQRRRMSAAEDPSALERLLNRIPEIMHYNHNSTKPPPQGLYIGYLKLCSSMDSIGVLVPKGNPNMLPHCRIRDNPNVSSEEWDWVRRLCNGEVTEEDPKPSQAQSIFRDQLIRASRRLLNSLDVSEEDALQHRLFCTEVLELDNNVSMLLLVPPVEDVCCAPGQTHHLFQQDSFLTLPLQVFELVHMTTFQPTFFDQYATLSSQLEVENFLVQHQCREAFSDSELSGAKHRQLRIANFQQDLEDVWRGARWIMDVLQYARDRTADGGLLVERIYQAATPSVPKVPTQLSLPKTRRSSDSDDNFARRSPEVCSSTSDEEGMSKGTSPIPTHVPFSPPLGEPGLVLVREASPSRSRVRSRSISPVNRHKDASPPRGTAETYGPTKTEILTGSTKAGILRVYPDYHTGLAKGTSVKLHVTTKTTSREVIDLVVRQINKAGRTRDPVSPLYADDLLHNFFLVAIIAGRERQLPDTYQPLQLQNPWAKGKLLVRLRDQATAALAMLHETQSTSV</sequence>
<dbReference type="CDD" id="cd17117">
    <property type="entry name" value="RA_ANKFN1_like"/>
    <property type="match status" value="1"/>
</dbReference>
<organism evidence="4 5">
    <name type="scientific">Branchiostoma lanceolatum</name>
    <name type="common">Common lancelet</name>
    <name type="synonym">Amphioxus lanceolatum</name>
    <dbReference type="NCBI Taxonomy" id="7740"/>
    <lineage>
        <taxon>Eukaryota</taxon>
        <taxon>Metazoa</taxon>
        <taxon>Chordata</taxon>
        <taxon>Cephalochordata</taxon>
        <taxon>Leptocardii</taxon>
        <taxon>Amphioxiformes</taxon>
        <taxon>Branchiostomatidae</taxon>
        <taxon>Branchiostoma</taxon>
    </lineage>
</organism>
<dbReference type="InterPro" id="IPR000159">
    <property type="entry name" value="RA_dom"/>
</dbReference>
<dbReference type="InterPro" id="IPR003961">
    <property type="entry name" value="FN3_dom"/>
</dbReference>
<feature type="compositionally biased region" description="Basic and acidic residues" evidence="1">
    <location>
        <begin position="152"/>
        <end position="165"/>
    </location>
</feature>
<gene>
    <name evidence="4" type="primary">ANKFN1</name>
    <name evidence="4" type="ORF">BLAG_LOCUS25028</name>
</gene>
<feature type="compositionally biased region" description="Basic and acidic residues" evidence="1">
    <location>
        <begin position="1155"/>
        <end position="1168"/>
    </location>
</feature>
<feature type="domain" description="Ras-associating" evidence="3">
    <location>
        <begin position="1252"/>
        <end position="1353"/>
    </location>
</feature>
<dbReference type="SMART" id="SM00314">
    <property type="entry name" value="RA"/>
    <property type="match status" value="1"/>
</dbReference>
<evidence type="ECO:0000256" key="1">
    <source>
        <dbReference type="SAM" id="MobiDB-lite"/>
    </source>
</evidence>
<feature type="compositionally biased region" description="Polar residues" evidence="1">
    <location>
        <begin position="64"/>
        <end position="75"/>
    </location>
</feature>
<feature type="region of interest" description="Disordered" evidence="1">
    <location>
        <begin position="240"/>
        <end position="259"/>
    </location>
</feature>
<dbReference type="InterPro" id="IPR013783">
    <property type="entry name" value="Ig-like_fold"/>
</dbReference>
<evidence type="ECO:0000313" key="5">
    <source>
        <dbReference type="Proteomes" id="UP000838412"/>
    </source>
</evidence>
<dbReference type="Gene3D" id="2.60.40.10">
    <property type="entry name" value="Immunoglobulins"/>
    <property type="match status" value="1"/>
</dbReference>
<dbReference type="Gene3D" id="1.25.40.20">
    <property type="entry name" value="Ankyrin repeat-containing domain"/>
    <property type="match status" value="1"/>
</dbReference>
<dbReference type="PANTHER" id="PTHR21437">
    <property type="entry name" value="WIDE AWAKE"/>
    <property type="match status" value="1"/>
</dbReference>
<feature type="compositionally biased region" description="Basic residues" evidence="1">
    <location>
        <begin position="100"/>
        <end position="109"/>
    </location>
</feature>
<keyword evidence="5" id="KW-1185">Reference proteome</keyword>
<feature type="domain" description="Fibronectin type-III" evidence="2">
    <location>
        <begin position="557"/>
        <end position="642"/>
    </location>
</feature>
<feature type="region of interest" description="Disordered" evidence="1">
    <location>
        <begin position="56"/>
        <end position="185"/>
    </location>
</feature>
<dbReference type="EMBL" id="OV696694">
    <property type="protein sequence ID" value="CAH1273805.1"/>
    <property type="molecule type" value="Genomic_DNA"/>
</dbReference>
<protein>
    <submittedName>
        <fullName evidence="4">ANKFN1 protein</fullName>
    </submittedName>
</protein>
<feature type="compositionally biased region" description="Low complexity" evidence="1">
    <location>
        <begin position="1205"/>
        <end position="1223"/>
    </location>
</feature>
<dbReference type="GO" id="GO:0007165">
    <property type="term" value="P:signal transduction"/>
    <property type="evidence" value="ECO:0007669"/>
    <property type="project" value="InterPro"/>
</dbReference>
<feature type="compositionally biased region" description="Basic and acidic residues" evidence="1">
    <location>
        <begin position="110"/>
        <end position="120"/>
    </location>
</feature>
<dbReference type="SUPFAM" id="SSF49265">
    <property type="entry name" value="Fibronectin type III"/>
    <property type="match status" value="1"/>
</dbReference>
<dbReference type="InterPro" id="IPR039269">
    <property type="entry name" value="ANKFN1"/>
</dbReference>
<accession>A0A8K0F0S0</accession>
<dbReference type="SUPFAM" id="SSF48403">
    <property type="entry name" value="Ankyrin repeat"/>
    <property type="match status" value="1"/>
</dbReference>
<feature type="region of interest" description="Disordered" evidence="1">
    <location>
        <begin position="352"/>
        <end position="421"/>
    </location>
</feature>
<dbReference type="CDD" id="cd00063">
    <property type="entry name" value="FN3"/>
    <property type="match status" value="1"/>
</dbReference>
<dbReference type="OrthoDB" id="2428204at2759"/>
<feature type="compositionally biased region" description="Basic residues" evidence="1">
    <location>
        <begin position="386"/>
        <end position="396"/>
    </location>
</feature>
<feature type="region of interest" description="Disordered" evidence="1">
    <location>
        <begin position="1141"/>
        <end position="1241"/>
    </location>
</feature>
<evidence type="ECO:0000259" key="2">
    <source>
        <dbReference type="SMART" id="SM00060"/>
    </source>
</evidence>
<dbReference type="GO" id="GO:0005819">
    <property type="term" value="C:spindle"/>
    <property type="evidence" value="ECO:0007669"/>
    <property type="project" value="TreeGrafter"/>
</dbReference>
<dbReference type="InterPro" id="IPR036770">
    <property type="entry name" value="Ankyrin_rpt-contain_sf"/>
</dbReference>
<dbReference type="Proteomes" id="UP000838412">
    <property type="component" value="Chromosome 9"/>
</dbReference>
<dbReference type="PANTHER" id="PTHR21437:SF1">
    <property type="entry name" value="WIDE AWAKE"/>
    <property type="match status" value="1"/>
</dbReference>
<dbReference type="Pfam" id="PF00041">
    <property type="entry name" value="fn3"/>
    <property type="match status" value="1"/>
</dbReference>
<dbReference type="GO" id="GO:0061172">
    <property type="term" value="P:regulation of establishment of bipolar cell polarity"/>
    <property type="evidence" value="ECO:0007669"/>
    <property type="project" value="TreeGrafter"/>
</dbReference>
<evidence type="ECO:0000259" key="3">
    <source>
        <dbReference type="SMART" id="SM00314"/>
    </source>
</evidence>
<name>A0A8K0F0S0_BRALA</name>